<dbReference type="RefSeq" id="WP_230057029.1">
    <property type="nucleotide sequence ID" value="NZ_CAJHOE010000003.1"/>
</dbReference>
<name>A0ABN7K760_9BACT</name>
<sequence>MKKVALFLADGFEEIEALSVVDILRRAEISIVCVSLDDSELVRGAHDIYVKSELSFSQFKPNEFDAIILPGGLPGAFNLAKNKKLLEILREFDKANKMIAAICAAPMVLAEAGVLKTKFTCYPGFESNIKCENTSYTAETNVIKEANIITSCGPATAMEFALFLVKELCGDEKFKSLKSDLLFKN</sequence>
<dbReference type="PANTHER" id="PTHR48094:SF12">
    <property type="entry name" value="PARKINSON DISEASE PROTEIN 7 HOMOLOG"/>
    <property type="match status" value="1"/>
</dbReference>
<feature type="domain" description="DJ-1/PfpI" evidence="1">
    <location>
        <begin position="2"/>
        <end position="166"/>
    </location>
</feature>
<dbReference type="Proteomes" id="UP000789359">
    <property type="component" value="Unassembled WGS sequence"/>
</dbReference>
<dbReference type="EMBL" id="CAJHOE010000003">
    <property type="protein sequence ID" value="CAD7288369.1"/>
    <property type="molecule type" value="Genomic_DNA"/>
</dbReference>
<dbReference type="CDD" id="cd03135">
    <property type="entry name" value="GATase1_DJ-1"/>
    <property type="match status" value="1"/>
</dbReference>
<proteinExistence type="predicted"/>
<gene>
    <name evidence="2" type="primary">yajL</name>
    <name evidence="2" type="ORF">LMG8286_01271</name>
</gene>
<dbReference type="Gene3D" id="3.40.50.880">
    <property type="match status" value="1"/>
</dbReference>
<dbReference type="InterPro" id="IPR006287">
    <property type="entry name" value="DJ-1"/>
</dbReference>
<dbReference type="InterPro" id="IPR002818">
    <property type="entry name" value="DJ-1/PfpI"/>
</dbReference>
<reference evidence="2 3" key="1">
    <citation type="submission" date="2020-11" db="EMBL/GenBank/DDBJ databases">
        <authorList>
            <person name="Peeters C."/>
        </authorList>
    </citation>
    <scope>NUCLEOTIDE SEQUENCE [LARGE SCALE GENOMIC DNA]</scope>
    <source>
        <strain evidence="2 3">LMG 8286</strain>
    </source>
</reference>
<evidence type="ECO:0000313" key="2">
    <source>
        <dbReference type="EMBL" id="CAD7288369.1"/>
    </source>
</evidence>
<protein>
    <submittedName>
        <fullName evidence="2">Protein/nucleic acid deglycase 3</fullName>
        <ecNumber evidence="2">3.1.2.-</ecNumber>
    </submittedName>
</protein>
<evidence type="ECO:0000313" key="3">
    <source>
        <dbReference type="Proteomes" id="UP000789359"/>
    </source>
</evidence>
<keyword evidence="2" id="KW-0378">Hydrolase</keyword>
<dbReference type="SUPFAM" id="SSF52317">
    <property type="entry name" value="Class I glutamine amidotransferase-like"/>
    <property type="match status" value="1"/>
</dbReference>
<comment type="caution">
    <text evidence="2">The sequence shown here is derived from an EMBL/GenBank/DDBJ whole genome shotgun (WGS) entry which is preliminary data.</text>
</comment>
<dbReference type="PANTHER" id="PTHR48094">
    <property type="entry name" value="PROTEIN/NUCLEIC ACID DEGLYCASE DJ-1-RELATED"/>
    <property type="match status" value="1"/>
</dbReference>
<accession>A0ABN7K760</accession>
<keyword evidence="3" id="KW-1185">Reference proteome</keyword>
<organism evidence="2 3">
    <name type="scientific">Campylobacter suis</name>
    <dbReference type="NCBI Taxonomy" id="2790657"/>
    <lineage>
        <taxon>Bacteria</taxon>
        <taxon>Pseudomonadati</taxon>
        <taxon>Campylobacterota</taxon>
        <taxon>Epsilonproteobacteria</taxon>
        <taxon>Campylobacterales</taxon>
        <taxon>Campylobacteraceae</taxon>
        <taxon>Campylobacter</taxon>
    </lineage>
</organism>
<dbReference type="InterPro" id="IPR029062">
    <property type="entry name" value="Class_I_gatase-like"/>
</dbReference>
<dbReference type="Pfam" id="PF01965">
    <property type="entry name" value="DJ-1_PfpI"/>
    <property type="match status" value="1"/>
</dbReference>
<dbReference type="GO" id="GO:0016787">
    <property type="term" value="F:hydrolase activity"/>
    <property type="evidence" value="ECO:0007669"/>
    <property type="project" value="UniProtKB-KW"/>
</dbReference>
<evidence type="ECO:0000259" key="1">
    <source>
        <dbReference type="Pfam" id="PF01965"/>
    </source>
</evidence>
<dbReference type="EC" id="3.1.2.-" evidence="2"/>
<dbReference type="InterPro" id="IPR050325">
    <property type="entry name" value="Prot/Nucl_acid_deglycase"/>
</dbReference>
<dbReference type="NCBIfam" id="TIGR01383">
    <property type="entry name" value="not_thiJ"/>
    <property type="match status" value="1"/>
</dbReference>